<evidence type="ECO:0000313" key="2">
    <source>
        <dbReference type="Proteomes" id="UP001240984"/>
    </source>
</evidence>
<protein>
    <recommendedName>
        <fullName evidence="3">ER-bound oxygenase mpaB/mpaB'/Rubber oxygenase catalytic domain-containing protein</fullName>
    </recommendedName>
</protein>
<dbReference type="EMBL" id="JAUSRA010000001">
    <property type="protein sequence ID" value="MDP9792974.1"/>
    <property type="molecule type" value="Genomic_DNA"/>
</dbReference>
<dbReference type="PANTHER" id="PTHR36124:SF1">
    <property type="entry name" value="ER-BOUND OXYGENASE MPAB_MPAB'_RUBBER OXYGENASE CATALYTIC DOMAIN-CONTAINING PROTEIN"/>
    <property type="match status" value="1"/>
</dbReference>
<dbReference type="InterPro" id="IPR046366">
    <property type="entry name" value="MPAB"/>
</dbReference>
<dbReference type="RefSeq" id="WP_306827859.1">
    <property type="nucleotide sequence ID" value="NZ_JAUSRA010000001.1"/>
</dbReference>
<evidence type="ECO:0008006" key="3">
    <source>
        <dbReference type="Google" id="ProtNLM"/>
    </source>
</evidence>
<evidence type="ECO:0000313" key="1">
    <source>
        <dbReference type="EMBL" id="MDP9792974.1"/>
    </source>
</evidence>
<gene>
    <name evidence="1" type="ORF">J2S43_001486</name>
</gene>
<dbReference type="Proteomes" id="UP001240984">
    <property type="component" value="Unassembled WGS sequence"/>
</dbReference>
<accession>A0ABT9MNG8</accession>
<reference evidence="1 2" key="1">
    <citation type="submission" date="2023-07" db="EMBL/GenBank/DDBJ databases">
        <title>Sequencing the genomes of 1000 actinobacteria strains.</title>
        <authorList>
            <person name="Klenk H.-P."/>
        </authorList>
    </citation>
    <scope>NUCLEOTIDE SEQUENCE [LARGE SCALE GENOMIC DNA]</scope>
    <source>
        <strain evidence="1 2">DSM 44710</strain>
    </source>
</reference>
<proteinExistence type="predicted"/>
<keyword evidence="2" id="KW-1185">Reference proteome</keyword>
<sequence length="292" mass="32813">MARQAQEDLYARREKIERLDPIEDYIAITQLFYQDFQNAIWLQTPESLMISYSVPSMAKILHGTGEYEKDYRKRFVDQGVLVATMQRRGFAPGPGRDAVRRMNGMHRQYPILAEDFEMIGCATIVGPGRLAERFGWREVTAKEKAALAHSSVLMMRHMGISDFPRSYEEQRDRLDWHLDHRAAFSEDAVPLGRATVEYFTSIEDEPLRSLVGPILCGVIDPRIVRALGLEVPGPEVSALMTAYVTAMGSLDPVTDDTHPTIAKEIAAQYPGGFDVTRIGTHQVDADTSVAPR</sequence>
<name>A0ABT9MNG8_9ACTN</name>
<organism evidence="1 2">
    <name type="scientific">Catenuloplanes nepalensis</name>
    <dbReference type="NCBI Taxonomy" id="587533"/>
    <lineage>
        <taxon>Bacteria</taxon>
        <taxon>Bacillati</taxon>
        <taxon>Actinomycetota</taxon>
        <taxon>Actinomycetes</taxon>
        <taxon>Micromonosporales</taxon>
        <taxon>Micromonosporaceae</taxon>
        <taxon>Catenuloplanes</taxon>
    </lineage>
</organism>
<dbReference type="PANTHER" id="PTHR36124">
    <property type="match status" value="1"/>
</dbReference>
<comment type="caution">
    <text evidence="1">The sequence shown here is derived from an EMBL/GenBank/DDBJ whole genome shotgun (WGS) entry which is preliminary data.</text>
</comment>